<dbReference type="GO" id="GO:0003735">
    <property type="term" value="F:structural constituent of ribosome"/>
    <property type="evidence" value="ECO:0007669"/>
    <property type="project" value="InterPro"/>
</dbReference>
<dbReference type="PANTHER" id="PTHR28174:SF1">
    <property type="entry name" value="LARGE RIBOSOMAL SUBUNIT PROTEIN BL31M"/>
    <property type="match status" value="1"/>
</dbReference>
<dbReference type="Proteomes" id="UP000008370">
    <property type="component" value="Unassembled WGS sequence"/>
</dbReference>
<dbReference type="PANTHER" id="PTHR28174">
    <property type="entry name" value="54S RIBOSOMAL PROTEIN L36, MITOCHONDRIAL"/>
    <property type="match status" value="1"/>
</dbReference>
<sequence length="125" mass="14035">MALSLVQTLRPPTVPTFVRALSTSPYGRTHVWKKRAPKLPKPFVPHFPQRVVLADGSSFIHHTTSPRGTFRSTRDTTNNPLWNSLVAREGEEEEGKLVGRMGRFSKKFEGMEISDIEVEGSSSKE</sequence>
<dbReference type="EMBL" id="JH930475">
    <property type="protein sequence ID" value="EKM52911.1"/>
    <property type="molecule type" value="Genomic_DNA"/>
</dbReference>
<feature type="domain" description="Ribosomal protein bL31m N-terminal" evidence="1">
    <location>
        <begin position="46"/>
        <end position="84"/>
    </location>
</feature>
<evidence type="ECO:0000313" key="2">
    <source>
        <dbReference type="EMBL" id="EKM52911.1"/>
    </source>
</evidence>
<dbReference type="AlphaFoldDB" id="K5USL8"/>
<keyword evidence="3" id="KW-1185">Reference proteome</keyword>
<dbReference type="Gene3D" id="6.20.130.10">
    <property type="match status" value="1"/>
</dbReference>
<protein>
    <recommendedName>
        <fullName evidence="1">Ribosomal protein bL31m N-terminal domain-containing protein</fullName>
    </recommendedName>
</protein>
<organism evidence="2 3">
    <name type="scientific">Phanerochaete carnosa (strain HHB-10118-sp)</name>
    <name type="common">White-rot fungus</name>
    <name type="synonym">Peniophora carnosa</name>
    <dbReference type="NCBI Taxonomy" id="650164"/>
    <lineage>
        <taxon>Eukaryota</taxon>
        <taxon>Fungi</taxon>
        <taxon>Dikarya</taxon>
        <taxon>Basidiomycota</taxon>
        <taxon>Agaricomycotina</taxon>
        <taxon>Agaricomycetes</taxon>
        <taxon>Polyporales</taxon>
        <taxon>Phanerochaetaceae</taxon>
        <taxon>Phanerochaete</taxon>
    </lineage>
</organism>
<proteinExistence type="predicted"/>
<dbReference type="KEGG" id="pco:PHACADRAFT_261604"/>
<dbReference type="Pfam" id="PF21492">
    <property type="entry name" value="bL31_N"/>
    <property type="match status" value="1"/>
</dbReference>
<dbReference type="GeneID" id="18918035"/>
<accession>K5USL8</accession>
<dbReference type="OrthoDB" id="5587740at2759"/>
<dbReference type="GO" id="GO:0032543">
    <property type="term" value="P:mitochondrial translation"/>
    <property type="evidence" value="ECO:0007669"/>
    <property type="project" value="InterPro"/>
</dbReference>
<dbReference type="InterPro" id="IPR048874">
    <property type="entry name" value="Ribosomal_bL31m_N"/>
</dbReference>
<reference evidence="2 3" key="1">
    <citation type="journal article" date="2012" name="BMC Genomics">
        <title>Comparative genomics of the white-rot fungi, Phanerochaete carnosa and P. chrysosporium, to elucidate the genetic basis of the distinct wood types they colonize.</title>
        <authorList>
            <person name="Suzuki H."/>
            <person name="MacDonald J."/>
            <person name="Syed K."/>
            <person name="Salamov A."/>
            <person name="Hori C."/>
            <person name="Aerts A."/>
            <person name="Henrissat B."/>
            <person name="Wiebenga A."/>
            <person name="vanKuyk P.A."/>
            <person name="Barry K."/>
            <person name="Lindquist E."/>
            <person name="LaButti K."/>
            <person name="Lapidus A."/>
            <person name="Lucas S."/>
            <person name="Coutinho P."/>
            <person name="Gong Y."/>
            <person name="Samejima M."/>
            <person name="Mahadevan R."/>
            <person name="Abou-Zaid M."/>
            <person name="de Vries R.P."/>
            <person name="Igarashi K."/>
            <person name="Yadav J.S."/>
            <person name="Grigoriev I.V."/>
            <person name="Master E.R."/>
        </authorList>
    </citation>
    <scope>NUCLEOTIDE SEQUENCE [LARGE SCALE GENOMIC DNA]</scope>
    <source>
        <strain evidence="2 3">HHB-10118-sp</strain>
    </source>
</reference>
<dbReference type="InParanoid" id="K5USL8"/>
<dbReference type="RefSeq" id="XP_007399239.1">
    <property type="nucleotide sequence ID" value="XM_007399177.1"/>
</dbReference>
<gene>
    <name evidence="2" type="ORF">PHACADRAFT_261604</name>
</gene>
<name>K5USL8_PHACS</name>
<dbReference type="HOGENOM" id="CLU_109501_2_1_1"/>
<evidence type="ECO:0000313" key="3">
    <source>
        <dbReference type="Proteomes" id="UP000008370"/>
    </source>
</evidence>
<dbReference type="InterPro" id="IPR034600">
    <property type="entry name" value="Ribosomal_bL31m"/>
</dbReference>
<dbReference type="STRING" id="650164.K5USL8"/>
<evidence type="ECO:0000259" key="1">
    <source>
        <dbReference type="Pfam" id="PF21492"/>
    </source>
</evidence>
<dbReference type="GO" id="GO:0005762">
    <property type="term" value="C:mitochondrial large ribosomal subunit"/>
    <property type="evidence" value="ECO:0007669"/>
    <property type="project" value="InterPro"/>
</dbReference>